<evidence type="ECO:0000313" key="3">
    <source>
        <dbReference type="Proteomes" id="UP001066276"/>
    </source>
</evidence>
<keyword evidence="3" id="KW-1185">Reference proteome</keyword>
<comment type="caution">
    <text evidence="2">The sequence shown here is derived from an EMBL/GenBank/DDBJ whole genome shotgun (WGS) entry which is preliminary data.</text>
</comment>
<feature type="region of interest" description="Disordered" evidence="1">
    <location>
        <begin position="1"/>
        <end position="35"/>
    </location>
</feature>
<name>A0AAV7LBS3_PLEWA</name>
<evidence type="ECO:0000256" key="1">
    <source>
        <dbReference type="SAM" id="MobiDB-lite"/>
    </source>
</evidence>
<proteinExistence type="predicted"/>
<evidence type="ECO:0000313" key="2">
    <source>
        <dbReference type="EMBL" id="KAJ1088992.1"/>
    </source>
</evidence>
<accession>A0AAV7LBS3</accession>
<protein>
    <submittedName>
        <fullName evidence="2">Uncharacterized protein</fullName>
    </submittedName>
</protein>
<reference evidence="2" key="1">
    <citation type="journal article" date="2022" name="bioRxiv">
        <title>Sequencing and chromosome-scale assembly of the giantPleurodeles waltlgenome.</title>
        <authorList>
            <person name="Brown T."/>
            <person name="Elewa A."/>
            <person name="Iarovenko S."/>
            <person name="Subramanian E."/>
            <person name="Araus A.J."/>
            <person name="Petzold A."/>
            <person name="Susuki M."/>
            <person name="Suzuki K.-i.T."/>
            <person name="Hayashi T."/>
            <person name="Toyoda A."/>
            <person name="Oliveira C."/>
            <person name="Osipova E."/>
            <person name="Leigh N.D."/>
            <person name="Simon A."/>
            <person name="Yun M.H."/>
        </authorList>
    </citation>
    <scope>NUCLEOTIDE SEQUENCE</scope>
    <source>
        <strain evidence="2">20211129_DDA</strain>
        <tissue evidence="2">Liver</tissue>
    </source>
</reference>
<organism evidence="2 3">
    <name type="scientific">Pleurodeles waltl</name>
    <name type="common">Iberian ribbed newt</name>
    <dbReference type="NCBI Taxonomy" id="8319"/>
    <lineage>
        <taxon>Eukaryota</taxon>
        <taxon>Metazoa</taxon>
        <taxon>Chordata</taxon>
        <taxon>Craniata</taxon>
        <taxon>Vertebrata</taxon>
        <taxon>Euteleostomi</taxon>
        <taxon>Amphibia</taxon>
        <taxon>Batrachia</taxon>
        <taxon>Caudata</taxon>
        <taxon>Salamandroidea</taxon>
        <taxon>Salamandridae</taxon>
        <taxon>Pleurodelinae</taxon>
        <taxon>Pleurodeles</taxon>
    </lineage>
</organism>
<dbReference type="EMBL" id="JANPWB010000015">
    <property type="protein sequence ID" value="KAJ1088992.1"/>
    <property type="molecule type" value="Genomic_DNA"/>
</dbReference>
<gene>
    <name evidence="2" type="ORF">NDU88_002146</name>
</gene>
<dbReference type="Proteomes" id="UP001066276">
    <property type="component" value="Chromosome 11"/>
</dbReference>
<sequence length="113" mass="12330">MQRTAGPPVLYGGSPRGAGGPEHREAPQDLPNWVPPVFRRAGRRAEGTRLRPPCRPFSFETRCQPAGSRRLVVGVRVGNSAVVEGFRRGLRCFFGLHGPPPSPQDRYSAELGV</sequence>
<dbReference type="AlphaFoldDB" id="A0AAV7LBS3"/>